<dbReference type="SUPFAM" id="SSF81321">
    <property type="entry name" value="Family A G protein-coupled receptor-like"/>
    <property type="match status" value="1"/>
</dbReference>
<evidence type="ECO:0000256" key="3">
    <source>
        <dbReference type="ARBA" id="ARBA00022692"/>
    </source>
</evidence>
<dbReference type="GO" id="GO:0019957">
    <property type="term" value="F:C-C chemokine binding"/>
    <property type="evidence" value="ECO:0007669"/>
    <property type="project" value="TreeGrafter"/>
</dbReference>
<keyword evidence="3 9" id="KW-0812">Transmembrane</keyword>
<feature type="domain" description="G-protein coupled receptors family 1 profile" evidence="10">
    <location>
        <begin position="36"/>
        <end position="279"/>
    </location>
</feature>
<proteinExistence type="predicted"/>
<dbReference type="PANTHER" id="PTHR10489">
    <property type="entry name" value="CELL ADHESION MOLECULE"/>
    <property type="match status" value="1"/>
</dbReference>
<dbReference type="InterPro" id="IPR050119">
    <property type="entry name" value="CCR1-9-like"/>
</dbReference>
<dbReference type="GO" id="GO:0007204">
    <property type="term" value="P:positive regulation of cytosolic calcium ion concentration"/>
    <property type="evidence" value="ECO:0007669"/>
    <property type="project" value="TreeGrafter"/>
</dbReference>
<keyword evidence="2" id="KW-1043">Host membrane</keyword>
<evidence type="ECO:0000256" key="8">
    <source>
        <dbReference type="ARBA" id="ARBA00023224"/>
    </source>
</evidence>
<dbReference type="InterPro" id="IPR017452">
    <property type="entry name" value="GPCR_Rhodpsn_7TM"/>
</dbReference>
<keyword evidence="2" id="KW-1032">Host cell membrane</keyword>
<feature type="transmembrane region" description="Helical" evidence="9">
    <location>
        <begin position="23"/>
        <end position="45"/>
    </location>
</feature>
<feature type="transmembrane region" description="Helical" evidence="9">
    <location>
        <begin position="218"/>
        <end position="238"/>
    </location>
</feature>
<dbReference type="GO" id="GO:0060326">
    <property type="term" value="P:cell chemotaxis"/>
    <property type="evidence" value="ECO:0007669"/>
    <property type="project" value="TreeGrafter"/>
</dbReference>
<feature type="transmembrane region" description="Helical" evidence="9">
    <location>
        <begin position="130"/>
        <end position="149"/>
    </location>
</feature>
<reference evidence="11" key="1">
    <citation type="journal article" date="2009" name="Virology">
        <title>Patterns of divergence in the vCXCL and vGPCR gene clusters in primate cytomegalovirus genomes.</title>
        <authorList>
            <person name="Alcendor D.J."/>
            <person name="Zong J."/>
            <person name="Dolan A."/>
            <person name="Gatherer D."/>
            <person name="Davison A.J."/>
            <person name="Hayward G.S."/>
        </authorList>
    </citation>
    <scope>NUCLEOTIDE SEQUENCE</scope>
    <source>
        <strain evidence="11">2757</strain>
    </source>
</reference>
<keyword evidence="4 9" id="KW-1133">Transmembrane helix</keyword>
<evidence type="ECO:0000256" key="5">
    <source>
        <dbReference type="ARBA" id="ARBA00023040"/>
    </source>
</evidence>
<feature type="transmembrane region" description="Helical" evidence="9">
    <location>
        <begin position="179"/>
        <end position="198"/>
    </location>
</feature>
<evidence type="ECO:0000313" key="11">
    <source>
        <dbReference type="EMBL" id="ACQ55254.1"/>
    </source>
</evidence>
<evidence type="ECO:0000256" key="2">
    <source>
        <dbReference type="ARBA" id="ARBA00022511"/>
    </source>
</evidence>
<dbReference type="PRINTS" id="PR00237">
    <property type="entry name" value="GPCRRHODOPSN"/>
</dbReference>
<evidence type="ECO:0000256" key="4">
    <source>
        <dbReference type="ARBA" id="ARBA00022989"/>
    </source>
</evidence>
<evidence type="ECO:0000259" key="10">
    <source>
        <dbReference type="PROSITE" id="PS50262"/>
    </source>
</evidence>
<name>D2E300_SCMVC</name>
<comment type="subcellular location">
    <subcellularLocation>
        <location evidence="1">Host cell membrane</location>
        <topology evidence="1">Multi-pass membrane protein</topology>
    </subcellularLocation>
</comment>
<feature type="transmembrane region" description="Helical" evidence="9">
    <location>
        <begin position="57"/>
        <end position="78"/>
    </location>
</feature>
<dbReference type="Gene3D" id="1.20.1070.10">
    <property type="entry name" value="Rhodopsin 7-helix transmembrane proteins"/>
    <property type="match status" value="1"/>
</dbReference>
<dbReference type="GO" id="GO:0020002">
    <property type="term" value="C:host cell plasma membrane"/>
    <property type="evidence" value="ECO:0007669"/>
    <property type="project" value="UniProtKB-SubCell"/>
</dbReference>
<dbReference type="EMBL" id="FJ883004">
    <property type="protein sequence ID" value="ACQ55254.1"/>
    <property type="molecule type" value="Genomic_DNA"/>
</dbReference>
<evidence type="ECO:0000256" key="7">
    <source>
        <dbReference type="ARBA" id="ARBA00023170"/>
    </source>
</evidence>
<feature type="transmembrane region" description="Helical" evidence="9">
    <location>
        <begin position="90"/>
        <end position="109"/>
    </location>
</feature>
<dbReference type="PROSITE" id="PS50262">
    <property type="entry name" value="G_PROTEIN_RECEP_F1_2"/>
    <property type="match status" value="1"/>
</dbReference>
<evidence type="ECO:0000256" key="1">
    <source>
        <dbReference type="ARBA" id="ARBA00004598"/>
    </source>
</evidence>
<evidence type="ECO:0000256" key="6">
    <source>
        <dbReference type="ARBA" id="ARBA00023136"/>
    </source>
</evidence>
<dbReference type="GO" id="GO:0016493">
    <property type="term" value="F:C-C chemokine receptor activity"/>
    <property type="evidence" value="ECO:0007669"/>
    <property type="project" value="TreeGrafter"/>
</dbReference>
<dbReference type="InterPro" id="IPR000276">
    <property type="entry name" value="GPCR_Rhodpsn"/>
</dbReference>
<feature type="transmembrane region" description="Helical" evidence="9">
    <location>
        <begin position="258"/>
        <end position="282"/>
    </location>
</feature>
<sequence length="341" mass="39264">MNNSSCNLLQAFRIDDASRDVSVGFYSIAICVGLVANILILLVLIRRRKLSFASDVYFLNATIGDIITTATLPIWMYYELNYSQFNREACISFSISFYTPLFVQAWLMISITMERYSSLIWMAPIKRKVAVQNSIGTWIVCAFVSSPFYVFRNAHDGHECILGNYTWQTNEPLHTILDAFITICTFISPVATTIVVGVKMRKATWGNRKLNKSTSYTLFMMAGTAICFWGPFHIMLVIENILQRMYTNPDCTMQSMKHYILLATGTLVYLRAIVNPVIYIAVKHRLRREITSLFLRHPYEELSQTSTNTIELAVRRKKRKAHKKTVTWSDEVLPKYNECFL</sequence>
<accession>D2E300</accession>
<dbReference type="PANTHER" id="PTHR10489:SF686">
    <property type="entry name" value="C-C CHEMOKINE RECEPTOR TYPE 5"/>
    <property type="match status" value="1"/>
</dbReference>
<keyword evidence="7 11" id="KW-0675">Receptor</keyword>
<keyword evidence="6 9" id="KW-0472">Membrane</keyword>
<keyword evidence="5" id="KW-0297">G-protein coupled receptor</keyword>
<dbReference type="GO" id="GO:0006955">
    <property type="term" value="P:immune response"/>
    <property type="evidence" value="ECO:0007669"/>
    <property type="project" value="TreeGrafter"/>
</dbReference>
<dbReference type="GO" id="GO:0016020">
    <property type="term" value="C:membrane"/>
    <property type="evidence" value="ECO:0007669"/>
    <property type="project" value="InterPro"/>
</dbReference>
<organismHost>
    <name type="scientific">Macaca</name>
    <name type="common">macaques</name>
    <dbReference type="NCBI Taxonomy" id="9539"/>
</organismHost>
<organism evidence="11">
    <name type="scientific">Simian cytomegalovirus (strain Colburn)</name>
    <dbReference type="NCBI Taxonomy" id="50292"/>
    <lineage>
        <taxon>Viruses</taxon>
        <taxon>Duplodnaviria</taxon>
        <taxon>Heunggongvirae</taxon>
        <taxon>Peploviricota</taxon>
        <taxon>Herviviricetes</taxon>
        <taxon>Herpesvirales</taxon>
        <taxon>Orthoherpesviridae</taxon>
        <taxon>Betaherpesvirinae</taxon>
        <taxon>Cytomegalovirus</taxon>
        <taxon>Cytomegalovirus cercopithecinebeta5</taxon>
    </lineage>
</organism>
<keyword evidence="8" id="KW-0807">Transducer</keyword>
<dbReference type="GO" id="GO:0019722">
    <property type="term" value="P:calcium-mediated signaling"/>
    <property type="evidence" value="ECO:0007669"/>
    <property type="project" value="TreeGrafter"/>
</dbReference>
<dbReference type="Pfam" id="PF00001">
    <property type="entry name" value="7tm_1"/>
    <property type="match status" value="1"/>
</dbReference>
<evidence type="ECO:0000256" key="9">
    <source>
        <dbReference type="SAM" id="Phobius"/>
    </source>
</evidence>
<protein>
    <submittedName>
        <fullName evidence="11">Chemokine receptor vGPCR4</fullName>
    </submittedName>
</protein>